<dbReference type="PANTHER" id="PTHR39337">
    <property type="entry name" value="BLR5642 PROTEIN"/>
    <property type="match status" value="1"/>
</dbReference>
<proteinExistence type="predicted"/>
<evidence type="ECO:0000313" key="2">
    <source>
        <dbReference type="EMBL" id="CEL24758.1"/>
    </source>
</evidence>
<reference evidence="2" key="2">
    <citation type="submission" date="2014-09" db="EMBL/GenBank/DDBJ databases">
        <authorList>
            <person name="Bishop-Lilly K.A."/>
            <person name="Broomall S.M."/>
            <person name="Chain P.S."/>
            <person name="Chertkov O."/>
            <person name="Coyne S.R."/>
            <person name="Daligault H.E."/>
            <person name="Davenport K.W."/>
            <person name="Erkkila T."/>
            <person name="Frey K.G."/>
            <person name="Gibbons H.S."/>
            <person name="Gu W."/>
            <person name="Jaissle J."/>
            <person name="Johnson S.L."/>
            <person name="Koroleva G.I."/>
            <person name="Ladner J.T."/>
            <person name="Lo C.-C."/>
            <person name="Minogue T.D."/>
            <person name="Munk C."/>
            <person name="Palacios G.F."/>
            <person name="Redden C.L."/>
            <person name="Rosenzweig C.N."/>
            <person name="Scholz M.B."/>
            <person name="Teshima H."/>
            <person name="Xu Y."/>
        </authorList>
    </citation>
    <scope>NUCLEOTIDE SEQUENCE</scope>
    <source>
        <strain evidence="2">Mb9</strain>
    </source>
</reference>
<dbReference type="PANTHER" id="PTHR39337:SF1">
    <property type="entry name" value="BLR5642 PROTEIN"/>
    <property type="match status" value="1"/>
</dbReference>
<dbReference type="EMBL" id="LN734822">
    <property type="protein sequence ID" value="CEL24758.1"/>
    <property type="molecule type" value="Genomic_DNA"/>
</dbReference>
<organism evidence="1 3">
    <name type="scientific">Methanobacterium formicicum</name>
    <dbReference type="NCBI Taxonomy" id="2162"/>
    <lineage>
        <taxon>Archaea</taxon>
        <taxon>Methanobacteriati</taxon>
        <taxon>Methanobacteriota</taxon>
        <taxon>Methanomada group</taxon>
        <taxon>Methanobacteria</taxon>
        <taxon>Methanobacteriales</taxon>
        <taxon>Methanobacteriaceae</taxon>
        <taxon>Methanobacterium</taxon>
    </lineage>
</organism>
<dbReference type="KEGG" id="mfc:BRM9_1194"/>
<protein>
    <recommendedName>
        <fullName evidence="5">DUF488 domain-containing protein</fullName>
    </recommendedName>
</protein>
<dbReference type="GeneID" id="26739370"/>
<keyword evidence="4" id="KW-1185">Reference proteome</keyword>
<name>A0A089ZV88_METFO</name>
<dbReference type="STRING" id="2162.BRM9_1194"/>
<sequence length="160" mass="18871">MNQQVFTIGHSNHLFRAFLELIHKNNINMVVDVRTSPYSKYSPHFNKKPLMKTLEESEIDYVYLGNKIGGKPRDKKFYHEDQLQYHLLEKDEKYQKGLQELVELIPNNTLVLMCSEENPYHCHRHHLISQSLLKKGYSITHIRGNGTLEKVANDYQARLF</sequence>
<dbReference type="Proteomes" id="UP000029661">
    <property type="component" value="Chromosome"/>
</dbReference>
<accession>A0A089ZV88</accession>
<evidence type="ECO:0008006" key="5">
    <source>
        <dbReference type="Google" id="ProtNLM"/>
    </source>
</evidence>
<dbReference type="AlphaFoldDB" id="A0A089ZV88"/>
<dbReference type="InterPro" id="IPR007438">
    <property type="entry name" value="DUF488"/>
</dbReference>
<gene>
    <name evidence="1" type="ORF">BRM9_1194</name>
    <name evidence="2" type="ORF">MB9_1120</name>
</gene>
<dbReference type="PATRIC" id="fig|2162.10.peg.1170"/>
<dbReference type="RefSeq" id="WP_048085143.1">
    <property type="nucleotide sequence ID" value="NZ_CP006933.1"/>
</dbReference>
<dbReference type="PIRSF" id="PIRSF024492">
    <property type="entry name" value="UCP024492"/>
    <property type="match status" value="1"/>
</dbReference>
<evidence type="ECO:0000313" key="4">
    <source>
        <dbReference type="Proteomes" id="UP000062768"/>
    </source>
</evidence>
<dbReference type="InterPro" id="IPR014519">
    <property type="entry name" value="UCP024492"/>
</dbReference>
<reference evidence="1" key="1">
    <citation type="submission" date="2013-12" db="EMBL/GenBank/DDBJ databases">
        <title>The complete genome sequence of Methanobacterium sp. BRM9.</title>
        <authorList>
            <consortium name="Pastoral Greenhouse Gas Research Consortium"/>
            <person name="Kelly W.J."/>
            <person name="Leahy S.C."/>
            <person name="Perry R."/>
            <person name="Li D."/>
            <person name="Altermann E."/>
            <person name="Lambie S.C."/>
            <person name="Attwood G.T."/>
        </authorList>
    </citation>
    <scope>NUCLEOTIDE SEQUENCE [LARGE SCALE GENOMIC DNA]</scope>
    <source>
        <strain evidence="1">BRM9</strain>
    </source>
</reference>
<evidence type="ECO:0000313" key="3">
    <source>
        <dbReference type="Proteomes" id="UP000029661"/>
    </source>
</evidence>
<dbReference type="Pfam" id="PF04343">
    <property type="entry name" value="DUF488"/>
    <property type="match status" value="1"/>
</dbReference>
<evidence type="ECO:0000313" key="1">
    <source>
        <dbReference type="EMBL" id="AIS32009.1"/>
    </source>
</evidence>
<dbReference type="OrthoDB" id="15220at2157"/>
<dbReference type="EMBL" id="CP006933">
    <property type="protein sequence ID" value="AIS32009.1"/>
    <property type="molecule type" value="Genomic_DNA"/>
</dbReference>
<dbReference type="Proteomes" id="UP000062768">
    <property type="component" value="Chromosome I"/>
</dbReference>